<dbReference type="GO" id="GO:0015288">
    <property type="term" value="F:porin activity"/>
    <property type="evidence" value="ECO:0007669"/>
    <property type="project" value="TreeGrafter"/>
</dbReference>
<protein>
    <submittedName>
        <fullName evidence="9">TolC family protein</fullName>
    </submittedName>
</protein>
<dbReference type="Proteomes" id="UP000434870">
    <property type="component" value="Unassembled WGS sequence"/>
</dbReference>
<feature type="chain" id="PRO_5026959335" evidence="8">
    <location>
        <begin position="22"/>
        <end position="463"/>
    </location>
</feature>
<dbReference type="InterPro" id="IPR003423">
    <property type="entry name" value="OMP_efflux"/>
</dbReference>
<comment type="caution">
    <text evidence="9">The sequence shown here is derived from an EMBL/GenBank/DDBJ whole genome shotgun (WGS) entry which is preliminary data.</text>
</comment>
<dbReference type="GO" id="GO:0015562">
    <property type="term" value="F:efflux transmembrane transporter activity"/>
    <property type="evidence" value="ECO:0007669"/>
    <property type="project" value="InterPro"/>
</dbReference>
<gene>
    <name evidence="9" type="ORF">F8B77_09680</name>
</gene>
<keyword evidence="5" id="KW-0812">Transmembrane</keyword>
<keyword evidence="7" id="KW-0998">Cell outer membrane</keyword>
<dbReference type="PANTHER" id="PTHR30026">
    <property type="entry name" value="OUTER MEMBRANE PROTEIN TOLC"/>
    <property type="match status" value="1"/>
</dbReference>
<evidence type="ECO:0000256" key="6">
    <source>
        <dbReference type="ARBA" id="ARBA00023136"/>
    </source>
</evidence>
<keyword evidence="3" id="KW-0813">Transport</keyword>
<dbReference type="Pfam" id="PF02321">
    <property type="entry name" value="OEP"/>
    <property type="match status" value="2"/>
</dbReference>
<keyword evidence="8" id="KW-0732">Signal</keyword>
<keyword evidence="6" id="KW-0472">Membrane</keyword>
<organism evidence="9 10">
    <name type="scientific">Aliivibrio finisterrensis</name>
    <dbReference type="NCBI Taxonomy" id="511998"/>
    <lineage>
        <taxon>Bacteria</taxon>
        <taxon>Pseudomonadati</taxon>
        <taxon>Pseudomonadota</taxon>
        <taxon>Gammaproteobacteria</taxon>
        <taxon>Vibrionales</taxon>
        <taxon>Vibrionaceae</taxon>
        <taxon>Aliivibrio</taxon>
    </lineage>
</organism>
<feature type="signal peptide" evidence="8">
    <location>
        <begin position="1"/>
        <end position="21"/>
    </location>
</feature>
<accession>A0A6N6RSE9</accession>
<evidence type="ECO:0000256" key="5">
    <source>
        <dbReference type="ARBA" id="ARBA00022692"/>
    </source>
</evidence>
<evidence type="ECO:0000256" key="4">
    <source>
        <dbReference type="ARBA" id="ARBA00022452"/>
    </source>
</evidence>
<comment type="similarity">
    <text evidence="2">Belongs to the outer membrane factor (OMF) (TC 1.B.17) family.</text>
</comment>
<evidence type="ECO:0000256" key="2">
    <source>
        <dbReference type="ARBA" id="ARBA00007613"/>
    </source>
</evidence>
<dbReference type="GO" id="GO:0009279">
    <property type="term" value="C:cell outer membrane"/>
    <property type="evidence" value="ECO:0007669"/>
    <property type="project" value="UniProtKB-SubCell"/>
</dbReference>
<reference evidence="9 10" key="1">
    <citation type="submission" date="2019-09" db="EMBL/GenBank/DDBJ databases">
        <title>Genome of Aliivibrio finisterrensis LMG 23869 (type strain).</title>
        <authorList>
            <person name="Bowman J.P."/>
        </authorList>
    </citation>
    <scope>NUCLEOTIDE SEQUENCE [LARGE SCALE GENOMIC DNA]</scope>
    <source>
        <strain evidence="9 10">LMG 23869</strain>
    </source>
</reference>
<dbReference type="PANTHER" id="PTHR30026:SF5">
    <property type="entry name" value="ABC-TYPE EFFLUX SYSTEM SECRETIN COMPONENT"/>
    <property type="match status" value="1"/>
</dbReference>
<comment type="subcellular location">
    <subcellularLocation>
        <location evidence="1">Cell outer membrane</location>
    </subcellularLocation>
</comment>
<dbReference type="AlphaFoldDB" id="A0A6N6RSE9"/>
<evidence type="ECO:0000256" key="8">
    <source>
        <dbReference type="SAM" id="SignalP"/>
    </source>
</evidence>
<evidence type="ECO:0000256" key="3">
    <source>
        <dbReference type="ARBA" id="ARBA00022448"/>
    </source>
</evidence>
<evidence type="ECO:0000256" key="7">
    <source>
        <dbReference type="ARBA" id="ARBA00023237"/>
    </source>
</evidence>
<dbReference type="Gene3D" id="1.20.1600.10">
    <property type="entry name" value="Outer membrane efflux proteins (OEP)"/>
    <property type="match status" value="1"/>
</dbReference>
<proteinExistence type="inferred from homology"/>
<dbReference type="InterPro" id="IPR051906">
    <property type="entry name" value="TolC-like"/>
</dbReference>
<evidence type="ECO:0000313" key="10">
    <source>
        <dbReference type="Proteomes" id="UP000434870"/>
    </source>
</evidence>
<name>A0A6N6RSE9_9GAMM</name>
<dbReference type="EMBL" id="WBVP01000009">
    <property type="protein sequence ID" value="KAB2824550.1"/>
    <property type="molecule type" value="Genomic_DNA"/>
</dbReference>
<evidence type="ECO:0000256" key="1">
    <source>
        <dbReference type="ARBA" id="ARBA00004442"/>
    </source>
</evidence>
<dbReference type="RefSeq" id="WP_151655181.1">
    <property type="nucleotide sequence ID" value="NZ_WBVP01000009.1"/>
</dbReference>
<dbReference type="SUPFAM" id="SSF56954">
    <property type="entry name" value="Outer membrane efflux proteins (OEP)"/>
    <property type="match status" value="1"/>
</dbReference>
<evidence type="ECO:0000313" key="9">
    <source>
        <dbReference type="EMBL" id="KAB2824550.1"/>
    </source>
</evidence>
<keyword evidence="4" id="KW-1134">Transmembrane beta strand</keyword>
<dbReference type="GO" id="GO:1990281">
    <property type="term" value="C:efflux pump complex"/>
    <property type="evidence" value="ECO:0007669"/>
    <property type="project" value="TreeGrafter"/>
</dbReference>
<sequence>MLKISRLSVLLTTVLSLSVSAKSVDFDSAWKNVLNNHNGIAAERANVQRQESLASGTSDLNLPSITLSANYTYLDDDVTVNSQQLLDSTDINPAFAGAATGLINALGGPITSTLSERDIFTSSIRAIWPIFTGGRISAAESAAEGKTDEARSQLKMKQQASYEDLAKYYFSVVLANEVVKTYSEVEQGLAKHRDNAVKLQQQGQIAKVERLQADAAYDKAKVDLRKAQQNSDIASAALRSMLQMNENITPETPLFINQKLPEMTAFIDNTLATYPGLDLLDAKEKQASSLIKAEKGSYYPEVYLYGNYNLYEGDSLSAEIAPDWMVGVGVNVPLLDNKGRSEKVAAAHSAVQQVQYLKKQAKEDLSLLVEKTYREALQAIDEYYGLASSIALAQENILLREKGFKQGLSTSLDVVDAELYLASIKTQRSLASFNYMISLVKLLALSDETDTFVQYQLQAREGK</sequence>